<feature type="region of interest" description="Disordered" evidence="17">
    <location>
        <begin position="1"/>
        <end position="38"/>
    </location>
</feature>
<name>A0A8T7LW42_9CHLR</name>
<evidence type="ECO:0000256" key="17">
    <source>
        <dbReference type="SAM" id="MobiDB-lite"/>
    </source>
</evidence>
<dbReference type="GO" id="GO:0009002">
    <property type="term" value="F:serine-type D-Ala-D-Ala carboxypeptidase activity"/>
    <property type="evidence" value="ECO:0007669"/>
    <property type="project" value="UniProtKB-EC"/>
</dbReference>
<evidence type="ECO:0000256" key="2">
    <source>
        <dbReference type="ARBA" id="ARBA00007090"/>
    </source>
</evidence>
<feature type="region of interest" description="Disordered" evidence="17">
    <location>
        <begin position="873"/>
        <end position="923"/>
    </location>
</feature>
<evidence type="ECO:0000256" key="9">
    <source>
        <dbReference type="ARBA" id="ARBA00022801"/>
    </source>
</evidence>
<accession>A0A8T7LW42</accession>
<evidence type="ECO:0000256" key="12">
    <source>
        <dbReference type="ARBA" id="ARBA00023136"/>
    </source>
</evidence>
<evidence type="ECO:0000259" key="20">
    <source>
        <dbReference type="Pfam" id="PF00912"/>
    </source>
</evidence>
<keyword evidence="18" id="KW-1133">Transmembrane helix</keyword>
<dbReference type="InterPro" id="IPR023346">
    <property type="entry name" value="Lysozyme-like_dom_sf"/>
</dbReference>
<dbReference type="GO" id="GO:0005886">
    <property type="term" value="C:plasma membrane"/>
    <property type="evidence" value="ECO:0007669"/>
    <property type="project" value="UniProtKB-SubCell"/>
</dbReference>
<keyword evidence="12 18" id="KW-0472">Membrane</keyword>
<evidence type="ECO:0000256" key="10">
    <source>
        <dbReference type="ARBA" id="ARBA00022960"/>
    </source>
</evidence>
<evidence type="ECO:0000313" key="21">
    <source>
        <dbReference type="EMBL" id="NWJ44402.1"/>
    </source>
</evidence>
<keyword evidence="7" id="KW-0328">Glycosyltransferase</keyword>
<evidence type="ECO:0000313" key="22">
    <source>
        <dbReference type="EMBL" id="WJW66294.1"/>
    </source>
</evidence>
<evidence type="ECO:0000256" key="4">
    <source>
        <dbReference type="ARBA" id="ARBA00022475"/>
    </source>
</evidence>
<dbReference type="InterPro" id="IPR001264">
    <property type="entry name" value="Glyco_trans_51"/>
</dbReference>
<dbReference type="PANTHER" id="PTHR32282:SF11">
    <property type="entry name" value="PENICILLIN-BINDING PROTEIN 1B"/>
    <property type="match status" value="1"/>
</dbReference>
<keyword evidence="11" id="KW-0573">Peptidoglycan synthesis</keyword>
<keyword evidence="10" id="KW-0133">Cell shape</keyword>
<evidence type="ECO:0000256" key="7">
    <source>
        <dbReference type="ARBA" id="ARBA00022676"/>
    </source>
</evidence>
<dbReference type="InterPro" id="IPR001460">
    <property type="entry name" value="PCN-bd_Tpept"/>
</dbReference>
<dbReference type="EMBL" id="JACATZ010000001">
    <property type="protein sequence ID" value="NWJ44402.1"/>
    <property type="molecule type" value="Genomic_DNA"/>
</dbReference>
<keyword evidence="4" id="KW-1003">Cell membrane</keyword>
<reference evidence="21 23" key="1">
    <citation type="submission" date="2020-06" db="EMBL/GenBank/DDBJ databases">
        <title>Anoxygenic phototrophic Chloroflexota member uses a Type I reaction center.</title>
        <authorList>
            <person name="Tsuji J.M."/>
            <person name="Shaw N.A."/>
            <person name="Nagashima S."/>
            <person name="Venkiteswaran J."/>
            <person name="Schiff S.L."/>
            <person name="Hanada S."/>
            <person name="Tank M."/>
            <person name="Neufeld J.D."/>
        </authorList>
    </citation>
    <scope>NUCLEOTIDE SEQUENCE [LARGE SCALE GENOMIC DNA]</scope>
    <source>
        <strain evidence="21">L227-S17</strain>
    </source>
</reference>
<evidence type="ECO:0000313" key="24">
    <source>
        <dbReference type="Proteomes" id="UP001431572"/>
    </source>
</evidence>
<dbReference type="AlphaFoldDB" id="A0A8T7LW42"/>
<dbReference type="GO" id="GO:0006508">
    <property type="term" value="P:proteolysis"/>
    <property type="evidence" value="ECO:0007669"/>
    <property type="project" value="UniProtKB-KW"/>
</dbReference>
<keyword evidence="6" id="KW-0645">Protease</keyword>
<dbReference type="GO" id="GO:0008360">
    <property type="term" value="P:regulation of cell shape"/>
    <property type="evidence" value="ECO:0007669"/>
    <property type="project" value="UniProtKB-KW"/>
</dbReference>
<evidence type="ECO:0000256" key="11">
    <source>
        <dbReference type="ARBA" id="ARBA00022984"/>
    </source>
</evidence>
<dbReference type="GO" id="GO:0030288">
    <property type="term" value="C:outer membrane-bounded periplasmic space"/>
    <property type="evidence" value="ECO:0007669"/>
    <property type="project" value="TreeGrafter"/>
</dbReference>
<keyword evidence="18" id="KW-0812">Transmembrane</keyword>
<dbReference type="FunFam" id="1.10.3810.10:FF:000001">
    <property type="entry name" value="Penicillin-binding protein 1A"/>
    <property type="match status" value="1"/>
</dbReference>
<dbReference type="GO" id="GO:0009252">
    <property type="term" value="P:peptidoglycan biosynthetic process"/>
    <property type="evidence" value="ECO:0007669"/>
    <property type="project" value="UniProtKB-KW"/>
</dbReference>
<evidence type="ECO:0000256" key="14">
    <source>
        <dbReference type="ARBA" id="ARBA00023316"/>
    </source>
</evidence>
<dbReference type="GO" id="GO:0008955">
    <property type="term" value="F:peptidoglycan glycosyltransferase activity"/>
    <property type="evidence" value="ECO:0007669"/>
    <property type="project" value="UniProtKB-EC"/>
</dbReference>
<keyword evidence="13" id="KW-0511">Multifunctional enzyme</keyword>
<dbReference type="RefSeq" id="WP_341468178.1">
    <property type="nucleotide sequence ID" value="NZ_CP128399.1"/>
</dbReference>
<evidence type="ECO:0000256" key="18">
    <source>
        <dbReference type="SAM" id="Phobius"/>
    </source>
</evidence>
<feature type="domain" description="Penicillin-binding protein transpeptidase" evidence="19">
    <location>
        <begin position="419"/>
        <end position="677"/>
    </location>
</feature>
<dbReference type="Gene3D" id="3.40.710.10">
    <property type="entry name" value="DD-peptidase/beta-lactamase superfamily"/>
    <property type="match status" value="1"/>
</dbReference>
<evidence type="ECO:0000256" key="16">
    <source>
        <dbReference type="ARBA" id="ARBA00049902"/>
    </source>
</evidence>
<dbReference type="InterPro" id="IPR012338">
    <property type="entry name" value="Beta-lactam/transpept-like"/>
</dbReference>
<keyword evidence="14" id="KW-0961">Cell wall biogenesis/degradation</keyword>
<keyword evidence="9" id="KW-0378">Hydrolase</keyword>
<comment type="subcellular location">
    <subcellularLocation>
        <location evidence="1">Cell membrane</location>
    </subcellularLocation>
</comment>
<evidence type="ECO:0000256" key="8">
    <source>
        <dbReference type="ARBA" id="ARBA00022679"/>
    </source>
</evidence>
<gene>
    <name evidence="21" type="ORF">HXX08_00840</name>
    <name evidence="22" type="ORF">OZ401_002087</name>
</gene>
<evidence type="ECO:0000256" key="6">
    <source>
        <dbReference type="ARBA" id="ARBA00022670"/>
    </source>
</evidence>
<keyword evidence="24" id="KW-1185">Reference proteome</keyword>
<sequence length="923" mass="101095">MDQSSNGNNRSHKNGVKGKIIPPRSNRPTPLPVPGRRSAKPAYPFYGVYSSNRVPAWILRKKNRRPPRGGKITVLVLILSLAIGFILIAGLFLAIAGLGSGAAILTYSSYAKGLSLDKEYALTFETTRIYDRNGVLLFEKQPEAGARDFISFKEIPKVLVDATVAAEDPTFFENQGVDMYAILRAVYINLSKQGSSGASTITQQVARLLYLPPEERYTPTFERKFRELILATMITEKFTKEQVLEKYLNNIYYGNLAYGIEAAAEGYFGKTAKELTLAEASMLAGLPQLPSQYDPTINYDLARLRQKRVLELMVKYEKITDQEAADAYAYDIKAHLQDRRAKTNTMRAPHFVNYILSELSSDTGLKQLTDAGVLISPEDWELGGFDIYTTIDVRLVDEAEKIARKRVDELKQQKASNAALVAMRPSTGEVLSMVGSIDFYNNAINGQFNAAVSYRQPGSSIKPVTYAAAMTKGWTAATVIADTQTNFPSGNGQAYSPVNSNGKFLGPVTLRNSLGSSLNVPAVKTLQFDGIQYMMDLAKDMGVQFQKGPEFYGLTLTLGGGEVRLLDLTGAYSVFANAGKKVDPVFVLKITKRDKLVYEFKPEDVKPRQILSPQISYVITNILSDNEARLLVFSRSNPLTLSRPAAAKTGTTNDFKDSWTVGYTPDLTVGVWIGNNDNSSMLAVAGSIGGGYVWHDFMETVYGTPELKAAIEQKDKPLKLNFDKPDGLVTVKVCVDSGLLPNDNPIYDCPDKRDEIFPVEFAPKTKSTLHQRVKIPKKQLPSGVTTPPTTTTTPSGTGTPSSGDIKIDDPNYCVAGDTYPPDAVEERIFFNYPPELKEWGIRNNRLPPPTQSCLPYVAPIATLTPDAFPTAQPGTAYPGLTNPAIPTSGTLPVQTPTTLRPETPTAVPTNRSQTPLPTPTKSG</sequence>
<evidence type="ECO:0000256" key="3">
    <source>
        <dbReference type="ARBA" id="ARBA00007739"/>
    </source>
</evidence>
<keyword evidence="5" id="KW-0121">Carboxypeptidase</keyword>
<keyword evidence="8" id="KW-0808">Transferase</keyword>
<comment type="catalytic activity">
    <reaction evidence="15">
        <text>Preferential cleavage: (Ac)2-L-Lys-D-Ala-|-D-Ala. Also transpeptidation of peptidyl-alanyl moieties that are N-acyl substituents of D-alanine.</text>
        <dbReference type="EC" id="3.4.16.4"/>
    </reaction>
</comment>
<feature type="compositionally biased region" description="Low complexity" evidence="17">
    <location>
        <begin position="781"/>
        <end position="803"/>
    </location>
</feature>
<evidence type="ECO:0000259" key="19">
    <source>
        <dbReference type="Pfam" id="PF00905"/>
    </source>
</evidence>
<dbReference type="InterPro" id="IPR036950">
    <property type="entry name" value="PBP_transglycosylase"/>
</dbReference>
<feature type="compositionally biased region" description="Basic residues" evidence="17">
    <location>
        <begin position="768"/>
        <end position="777"/>
    </location>
</feature>
<proteinExistence type="inferred from homology"/>
<dbReference type="GO" id="GO:0008658">
    <property type="term" value="F:penicillin binding"/>
    <property type="evidence" value="ECO:0007669"/>
    <property type="project" value="InterPro"/>
</dbReference>
<feature type="transmembrane region" description="Helical" evidence="18">
    <location>
        <begin position="72"/>
        <end position="98"/>
    </location>
</feature>
<feature type="domain" description="Glycosyl transferase family 51" evidence="20">
    <location>
        <begin position="143"/>
        <end position="313"/>
    </location>
</feature>
<comment type="similarity">
    <text evidence="3">In the N-terminal section; belongs to the glycosyltransferase 51 family.</text>
</comment>
<dbReference type="EMBL" id="CP128399">
    <property type="protein sequence ID" value="WJW66294.1"/>
    <property type="molecule type" value="Genomic_DNA"/>
</dbReference>
<dbReference type="Proteomes" id="UP001431572">
    <property type="component" value="Chromosome 1"/>
</dbReference>
<evidence type="ECO:0000256" key="1">
    <source>
        <dbReference type="ARBA" id="ARBA00004236"/>
    </source>
</evidence>
<reference evidence="22" key="2">
    <citation type="journal article" date="2024" name="Nature">
        <title>Anoxygenic phototroph of the Chloroflexota uses a type I reaction centre.</title>
        <authorList>
            <person name="Tsuji J.M."/>
            <person name="Shaw N.A."/>
            <person name="Nagashima S."/>
            <person name="Venkiteswaran J.J."/>
            <person name="Schiff S.L."/>
            <person name="Watanabe T."/>
            <person name="Fukui M."/>
            <person name="Hanada S."/>
            <person name="Tank M."/>
            <person name="Neufeld J.D."/>
        </authorList>
    </citation>
    <scope>NUCLEOTIDE SEQUENCE</scope>
    <source>
        <strain evidence="22">L227-S17</strain>
    </source>
</reference>
<feature type="region of interest" description="Disordered" evidence="17">
    <location>
        <begin position="768"/>
        <end position="807"/>
    </location>
</feature>
<comment type="similarity">
    <text evidence="2">In the C-terminal section; belongs to the transpeptidase family.</text>
</comment>
<dbReference type="Gene3D" id="1.10.3810.10">
    <property type="entry name" value="Biosynthetic peptidoglycan transglycosylase-like"/>
    <property type="match status" value="1"/>
</dbReference>
<dbReference type="Pfam" id="PF00905">
    <property type="entry name" value="Transpeptidase"/>
    <property type="match status" value="1"/>
</dbReference>
<evidence type="ECO:0000256" key="5">
    <source>
        <dbReference type="ARBA" id="ARBA00022645"/>
    </source>
</evidence>
<comment type="catalytic activity">
    <reaction evidence="16">
        <text>[GlcNAc-(1-&gt;4)-Mur2Ac(oyl-L-Ala-gamma-D-Glu-L-Lys-D-Ala-D-Ala)](n)-di-trans,octa-cis-undecaprenyl diphosphate + beta-D-GlcNAc-(1-&gt;4)-Mur2Ac(oyl-L-Ala-gamma-D-Glu-L-Lys-D-Ala-D-Ala)-di-trans,octa-cis-undecaprenyl diphosphate = [GlcNAc-(1-&gt;4)-Mur2Ac(oyl-L-Ala-gamma-D-Glu-L-Lys-D-Ala-D-Ala)](n+1)-di-trans,octa-cis-undecaprenyl diphosphate + di-trans,octa-cis-undecaprenyl diphosphate + H(+)</text>
        <dbReference type="Rhea" id="RHEA:23708"/>
        <dbReference type="Rhea" id="RHEA-COMP:9602"/>
        <dbReference type="Rhea" id="RHEA-COMP:9603"/>
        <dbReference type="ChEBI" id="CHEBI:15378"/>
        <dbReference type="ChEBI" id="CHEBI:58405"/>
        <dbReference type="ChEBI" id="CHEBI:60033"/>
        <dbReference type="ChEBI" id="CHEBI:78435"/>
        <dbReference type="EC" id="2.4.99.28"/>
    </reaction>
</comment>
<feature type="compositionally biased region" description="Polar residues" evidence="17">
    <location>
        <begin position="884"/>
        <end position="923"/>
    </location>
</feature>
<evidence type="ECO:0000256" key="13">
    <source>
        <dbReference type="ARBA" id="ARBA00023268"/>
    </source>
</evidence>
<evidence type="ECO:0000256" key="15">
    <source>
        <dbReference type="ARBA" id="ARBA00034000"/>
    </source>
</evidence>
<dbReference type="InterPro" id="IPR050396">
    <property type="entry name" value="Glycosyltr_51/Transpeptidase"/>
</dbReference>
<dbReference type="Proteomes" id="UP000521676">
    <property type="component" value="Unassembled WGS sequence"/>
</dbReference>
<dbReference type="Pfam" id="PF00912">
    <property type="entry name" value="Transgly"/>
    <property type="match status" value="1"/>
</dbReference>
<evidence type="ECO:0000313" key="23">
    <source>
        <dbReference type="Proteomes" id="UP000521676"/>
    </source>
</evidence>
<dbReference type="PANTHER" id="PTHR32282">
    <property type="entry name" value="BINDING PROTEIN TRANSPEPTIDASE, PUTATIVE-RELATED"/>
    <property type="match status" value="1"/>
</dbReference>
<organism evidence="21 23">
    <name type="scientific">Candidatus Chlorohelix allophototropha</name>
    <dbReference type="NCBI Taxonomy" id="3003348"/>
    <lineage>
        <taxon>Bacteria</taxon>
        <taxon>Bacillati</taxon>
        <taxon>Chloroflexota</taxon>
        <taxon>Chloroflexia</taxon>
        <taxon>Candidatus Chloroheliales</taxon>
        <taxon>Candidatus Chloroheliaceae</taxon>
        <taxon>Candidatus Chlorohelix</taxon>
    </lineage>
</organism>
<dbReference type="SUPFAM" id="SSF53955">
    <property type="entry name" value="Lysozyme-like"/>
    <property type="match status" value="1"/>
</dbReference>
<protein>
    <submittedName>
        <fullName evidence="21">Transglycosylase domain-containing protein</fullName>
    </submittedName>
</protein>
<dbReference type="SUPFAM" id="SSF56601">
    <property type="entry name" value="beta-lactamase/transpeptidase-like"/>
    <property type="match status" value="1"/>
</dbReference>
<dbReference type="GO" id="GO:0071555">
    <property type="term" value="P:cell wall organization"/>
    <property type="evidence" value="ECO:0007669"/>
    <property type="project" value="UniProtKB-KW"/>
</dbReference>